<protein>
    <submittedName>
        <fullName evidence="2">DUF3147 family protein</fullName>
    </submittedName>
</protein>
<organism evidence="2 3">
    <name type="scientific">Sphingomonas edaphi</name>
    <dbReference type="NCBI Taxonomy" id="2315689"/>
    <lineage>
        <taxon>Bacteria</taxon>
        <taxon>Pseudomonadati</taxon>
        <taxon>Pseudomonadota</taxon>
        <taxon>Alphaproteobacteria</taxon>
        <taxon>Sphingomonadales</taxon>
        <taxon>Sphingomonadaceae</taxon>
        <taxon>Sphingomonas</taxon>
    </lineage>
</organism>
<evidence type="ECO:0000256" key="1">
    <source>
        <dbReference type="SAM" id="Phobius"/>
    </source>
</evidence>
<feature type="transmembrane region" description="Helical" evidence="1">
    <location>
        <begin position="87"/>
        <end position="109"/>
    </location>
</feature>
<keyword evidence="1" id="KW-0472">Membrane</keyword>
<dbReference type="NCBIfam" id="NF006749">
    <property type="entry name" value="PRK09272.1-2"/>
    <property type="match status" value="1"/>
</dbReference>
<dbReference type="RefSeq" id="WP_119533446.1">
    <property type="nucleotide sequence ID" value="NZ_QXTF01000003.1"/>
</dbReference>
<dbReference type="OrthoDB" id="47473at2"/>
<proteinExistence type="predicted"/>
<dbReference type="EMBL" id="QXTF01000003">
    <property type="protein sequence ID" value="RIX27293.1"/>
    <property type="molecule type" value="Genomic_DNA"/>
</dbReference>
<evidence type="ECO:0000313" key="3">
    <source>
        <dbReference type="Proteomes" id="UP000285023"/>
    </source>
</evidence>
<accession>A0A418PYR6</accession>
<comment type="caution">
    <text evidence="2">The sequence shown here is derived from an EMBL/GenBank/DDBJ whole genome shotgun (WGS) entry which is preliminary data.</text>
</comment>
<keyword evidence="1" id="KW-0812">Transmembrane</keyword>
<reference evidence="2 3" key="1">
    <citation type="submission" date="2018-09" db="EMBL/GenBank/DDBJ databases">
        <title>Sphingomonas sp. DAC4.</title>
        <authorList>
            <person name="Seo T."/>
        </authorList>
    </citation>
    <scope>NUCLEOTIDE SEQUENCE [LARGE SCALE GENOMIC DNA]</scope>
    <source>
        <strain evidence="2 3">DAC4</strain>
    </source>
</reference>
<feature type="transmembrane region" description="Helical" evidence="1">
    <location>
        <begin position="59"/>
        <end position="81"/>
    </location>
</feature>
<dbReference type="Proteomes" id="UP000285023">
    <property type="component" value="Unassembled WGS sequence"/>
</dbReference>
<name>A0A418PYR6_9SPHN</name>
<evidence type="ECO:0000313" key="2">
    <source>
        <dbReference type="EMBL" id="RIX27293.1"/>
    </source>
</evidence>
<feature type="transmembrane region" description="Helical" evidence="1">
    <location>
        <begin position="27"/>
        <end position="47"/>
    </location>
</feature>
<keyword evidence="3" id="KW-1185">Reference proteome</keyword>
<keyword evidence="1" id="KW-1133">Transmembrane helix</keyword>
<sequence length="116" mass="12396">MLLFIIKAALSGLLVATISLVAKRYPGWGGLLASLPLVSVLSMLWLYGETRDASKVAELSMGAFWFFLPSVPMFLVIPAMLRSGISFGVTMATACLLTVALYAGMSWLAPKLGIVL</sequence>
<dbReference type="InterPro" id="IPR058117">
    <property type="entry name" value="BV97_02767-like"/>
</dbReference>
<gene>
    <name evidence="2" type="ORF">D3M59_09565</name>
</gene>
<dbReference type="AlphaFoldDB" id="A0A418PYR6"/>